<protein>
    <submittedName>
        <fullName evidence="2">Sporulation initiation factor Spo0A C-terminal domain-containing protein</fullName>
    </submittedName>
</protein>
<dbReference type="Proteomes" id="UP000823896">
    <property type="component" value="Unassembled WGS sequence"/>
</dbReference>
<dbReference type="GO" id="GO:0003700">
    <property type="term" value="F:DNA-binding transcription factor activity"/>
    <property type="evidence" value="ECO:0007669"/>
    <property type="project" value="InterPro"/>
</dbReference>
<dbReference type="GO" id="GO:0003743">
    <property type="term" value="F:translation initiation factor activity"/>
    <property type="evidence" value="ECO:0007669"/>
    <property type="project" value="UniProtKB-KW"/>
</dbReference>
<proteinExistence type="predicted"/>
<dbReference type="Gene3D" id="1.10.10.10">
    <property type="entry name" value="Winged helix-like DNA-binding domain superfamily/Winged helix DNA-binding domain"/>
    <property type="match status" value="1"/>
</dbReference>
<dbReference type="EMBL" id="DWWM01000032">
    <property type="protein sequence ID" value="HJC36536.1"/>
    <property type="molecule type" value="Genomic_DNA"/>
</dbReference>
<dbReference type="InterPro" id="IPR036388">
    <property type="entry name" value="WH-like_DNA-bd_sf"/>
</dbReference>
<organism evidence="2 3">
    <name type="scientific">Candidatus Merdibacter merdavium</name>
    <dbReference type="NCBI Taxonomy" id="2838692"/>
    <lineage>
        <taxon>Bacteria</taxon>
        <taxon>Bacillati</taxon>
        <taxon>Bacillota</taxon>
        <taxon>Erysipelotrichia</taxon>
        <taxon>Erysipelotrichales</taxon>
        <taxon>Erysipelotrichaceae</taxon>
        <taxon>Merdibacter</taxon>
    </lineage>
</organism>
<dbReference type="SUPFAM" id="SSF46894">
    <property type="entry name" value="C-terminal effector domain of the bipartite response regulators"/>
    <property type="match status" value="1"/>
</dbReference>
<accession>A0A9D2NS52</accession>
<keyword evidence="2" id="KW-0648">Protein biosynthesis</keyword>
<comment type="caution">
    <text evidence="2">The sequence shown here is derived from an EMBL/GenBank/DDBJ whole genome shotgun (WGS) entry which is preliminary data.</text>
</comment>
<dbReference type="Pfam" id="PF08769">
    <property type="entry name" value="Spo0A_C"/>
    <property type="match status" value="1"/>
</dbReference>
<feature type="domain" description="Sporulation initiation factor Spo0A C-terminal" evidence="1">
    <location>
        <begin position="145"/>
        <end position="210"/>
    </location>
</feature>
<reference evidence="2" key="2">
    <citation type="submission" date="2021-04" db="EMBL/GenBank/DDBJ databases">
        <authorList>
            <person name="Gilroy R."/>
        </authorList>
    </citation>
    <scope>NUCLEOTIDE SEQUENCE</scope>
    <source>
        <strain evidence="2">CHK187-11901</strain>
    </source>
</reference>
<reference evidence="2" key="1">
    <citation type="journal article" date="2021" name="PeerJ">
        <title>Extensive microbial diversity within the chicken gut microbiome revealed by metagenomics and culture.</title>
        <authorList>
            <person name="Gilroy R."/>
            <person name="Ravi A."/>
            <person name="Getino M."/>
            <person name="Pursley I."/>
            <person name="Horton D.L."/>
            <person name="Alikhan N.F."/>
            <person name="Baker D."/>
            <person name="Gharbi K."/>
            <person name="Hall N."/>
            <person name="Watson M."/>
            <person name="Adriaenssens E.M."/>
            <person name="Foster-Nyarko E."/>
            <person name="Jarju S."/>
            <person name="Secka A."/>
            <person name="Antonio M."/>
            <person name="Oren A."/>
            <person name="Chaudhuri R.R."/>
            <person name="La Ragione R."/>
            <person name="Hildebrand F."/>
            <person name="Pallen M.J."/>
        </authorList>
    </citation>
    <scope>NUCLEOTIDE SEQUENCE</scope>
    <source>
        <strain evidence="2">CHK187-11901</strain>
    </source>
</reference>
<dbReference type="GO" id="GO:0005737">
    <property type="term" value="C:cytoplasm"/>
    <property type="evidence" value="ECO:0007669"/>
    <property type="project" value="InterPro"/>
</dbReference>
<dbReference type="GO" id="GO:0003677">
    <property type="term" value="F:DNA binding"/>
    <property type="evidence" value="ECO:0007669"/>
    <property type="project" value="InterPro"/>
</dbReference>
<dbReference type="InterPro" id="IPR016032">
    <property type="entry name" value="Sig_transdc_resp-reg_C-effctor"/>
</dbReference>
<gene>
    <name evidence="2" type="ORF">H9702_05340</name>
</gene>
<dbReference type="AlphaFoldDB" id="A0A9D2NS52"/>
<name>A0A9D2NS52_9FIRM</name>
<dbReference type="InterPro" id="IPR014879">
    <property type="entry name" value="Spo0A_C"/>
</dbReference>
<evidence type="ECO:0000259" key="1">
    <source>
        <dbReference type="Pfam" id="PF08769"/>
    </source>
</evidence>
<dbReference type="GO" id="GO:0005509">
    <property type="term" value="F:calcium ion binding"/>
    <property type="evidence" value="ECO:0007669"/>
    <property type="project" value="InterPro"/>
</dbReference>
<evidence type="ECO:0000313" key="3">
    <source>
        <dbReference type="Proteomes" id="UP000823896"/>
    </source>
</evidence>
<keyword evidence="2" id="KW-0396">Initiation factor</keyword>
<dbReference type="GO" id="GO:0042173">
    <property type="term" value="P:regulation of sporulation resulting in formation of a cellular spore"/>
    <property type="evidence" value="ECO:0007669"/>
    <property type="project" value="InterPro"/>
</dbReference>
<sequence length="242" mass="28428">MKALDPQAVFNVFACTDDFELLSQLMQLQERYHDFCVRGFSSNAVLDGAFLRQQEIIVIYLQFSLVEDHWYSWFETFATLQSRLAVRLIVSFSQVRSEYMHLLKYRIDAFLQEPFEMNVLHEHLLRQNQEARESACWQNELHSQINTLLMQMMIPSHLNGFQYLCIACETAMETPTNRQIIMKHLYSMTARRCHTTAERVEKCIRTAVHAAQLPPFFLQVFHDDPTSRKVVMYVYACLKGIA</sequence>
<evidence type="ECO:0000313" key="2">
    <source>
        <dbReference type="EMBL" id="HJC36536.1"/>
    </source>
</evidence>